<organism evidence="1 2">
    <name type="scientific">Candidatus Desulfatibia profunda</name>
    <dbReference type="NCBI Taxonomy" id="2841695"/>
    <lineage>
        <taxon>Bacteria</taxon>
        <taxon>Pseudomonadati</taxon>
        <taxon>Thermodesulfobacteriota</taxon>
        <taxon>Desulfobacteria</taxon>
        <taxon>Desulfobacterales</taxon>
        <taxon>Desulfobacterales incertae sedis</taxon>
        <taxon>Candidatus Desulfatibia</taxon>
    </lineage>
</organism>
<evidence type="ECO:0000313" key="1">
    <source>
        <dbReference type="EMBL" id="MBC8360245.1"/>
    </source>
</evidence>
<evidence type="ECO:0000313" key="2">
    <source>
        <dbReference type="Proteomes" id="UP000603434"/>
    </source>
</evidence>
<reference evidence="1 2" key="1">
    <citation type="submission" date="2020-08" db="EMBL/GenBank/DDBJ databases">
        <title>Bridging the membrane lipid divide: bacteria of the FCB group superphylum have the potential to synthesize archaeal ether lipids.</title>
        <authorList>
            <person name="Villanueva L."/>
            <person name="Von Meijenfeldt F.A.B."/>
            <person name="Westbye A.B."/>
            <person name="Yadav S."/>
            <person name="Hopmans E.C."/>
            <person name="Dutilh B.E."/>
            <person name="Sinninghe Damste J.S."/>
        </authorList>
    </citation>
    <scope>NUCLEOTIDE SEQUENCE [LARGE SCALE GENOMIC DNA]</scope>
    <source>
        <strain evidence="1">NIOZ-UU30</strain>
    </source>
</reference>
<comment type="caution">
    <text evidence="1">The sequence shown here is derived from an EMBL/GenBank/DDBJ whole genome shotgun (WGS) entry which is preliminary data.</text>
</comment>
<name>A0A8J6TG97_9BACT</name>
<dbReference type="AlphaFoldDB" id="A0A8J6TG97"/>
<dbReference type="Proteomes" id="UP000603434">
    <property type="component" value="Unassembled WGS sequence"/>
</dbReference>
<accession>A0A8J6TG97</accession>
<sequence>MENPPHLILHSQKDPPAYSEDGVDLTLIRWMLSLTPTERLNVLQQNMLSIVRLKHAGIRAADY</sequence>
<protein>
    <submittedName>
        <fullName evidence="1">Uncharacterized protein</fullName>
    </submittedName>
</protein>
<gene>
    <name evidence="1" type="ORF">H8E23_02445</name>
</gene>
<dbReference type="EMBL" id="JACNJH010000077">
    <property type="protein sequence ID" value="MBC8360245.1"/>
    <property type="molecule type" value="Genomic_DNA"/>
</dbReference>
<proteinExistence type="predicted"/>